<protein>
    <recommendedName>
        <fullName evidence="7">Disease resistance N-terminal domain-containing protein</fullName>
    </recommendedName>
</protein>
<proteinExistence type="inferred from homology"/>
<sequence>MESLLSAIMSDLMSRALSMVIERYYTRSKAEETEHKLQRLQRVLLRIDATVEEAEGRHITNQAMLRQLDMLRQGMYSGHYMLDTFRYRGHGHGGHDNEVSGSRDVAFFRFSSAKRLLSFPISSGVKENPQNPVLDAETLKNLEKMLGGLEALMGDMAEFAVFLDGYPRICRQPYSEHLVLEKVMFGRQMEKETVINFLLRPETLGDGNPGVLPIVGRPWVGKSTLVEHVCLNERVRGYFSSIVFFYGDDLDADNMAALGRSGVVKHQDLTASSRGRSLVVIELTGDMEEETWRSLYCSAAKSIGHGGKIIITSRSEKIAALGTTQALRLQFLPQEAYWYFFKVQAFGSANPDDQPKLASLCMEIAAHLDGSFLEANVVRSLMRAYQSVQCWRRVLQCFRDFKNKHILTFGKDPTELLESGHPVALSMVIQRYKRSRAEEAEHKLQQLQRVLFRVDAMVEAAEGRHITNQAMLRQLEMLRQGMYGGHYMLDTIKYRGDDEVSCDGDLPVALPGFSSAKQLPCFPVSSSNVNRQNTETLKKLEKMLDGLETLMGDMLEFAVFLQGYPRICRQPYSTYLILGNVMFGRQMEMETVVNFLLRPEAPASRSPGVLPIIGLARIGKRTLVEHSQCCDQASRCHCCFTWEWRSLAVIELAGDMDEEAWSRLYCSAASSMGQGSKIVITSRSEKIAALGTTKALRLKALPQEAYWYFFKALAFGSANPSDQPKLASLAMEIAALLNGTFLGANIVGSLMRANQNTEFWFRLLQCLRDYTRKHIRMFGEHPTKLTEQGRPVQTWSMARSHDVHTIIGIRYQKPSPQDDAPDVSTRYYIRKFYASGKLQCSGMDINRSSLLHLLGKLRVAEGWVFYGQEAPSACKGVMLLLPFFSGNITL</sequence>
<gene>
    <name evidence="8" type="ORF">URODEC1_LOCUS45163</name>
</gene>
<dbReference type="GO" id="GO:0006952">
    <property type="term" value="P:defense response"/>
    <property type="evidence" value="ECO:0007669"/>
    <property type="project" value="UniProtKB-KW"/>
</dbReference>
<keyword evidence="2" id="KW-0433">Leucine-rich repeat</keyword>
<feature type="coiled-coil region" evidence="6">
    <location>
        <begin position="30"/>
        <end position="57"/>
    </location>
</feature>
<dbReference type="SUPFAM" id="SSF52540">
    <property type="entry name" value="P-loop containing nucleoside triphosphate hydrolases"/>
    <property type="match status" value="2"/>
</dbReference>
<dbReference type="PANTHER" id="PTHR33377:SF60">
    <property type="entry name" value="NB-ARC DOMAIN-CONTAINING PROTEIN"/>
    <property type="match status" value="1"/>
</dbReference>
<dbReference type="Pfam" id="PF18052">
    <property type="entry name" value="Rx_N"/>
    <property type="match status" value="1"/>
</dbReference>
<evidence type="ECO:0000256" key="3">
    <source>
        <dbReference type="ARBA" id="ARBA00022737"/>
    </source>
</evidence>
<dbReference type="Gene3D" id="3.40.50.300">
    <property type="entry name" value="P-loop containing nucleotide triphosphate hydrolases"/>
    <property type="match status" value="1"/>
</dbReference>
<dbReference type="InterPro" id="IPR027417">
    <property type="entry name" value="P-loop_NTPase"/>
</dbReference>
<dbReference type="PANTHER" id="PTHR33377">
    <property type="entry name" value="OS10G0134700 PROTEIN-RELATED"/>
    <property type="match status" value="1"/>
</dbReference>
<evidence type="ECO:0000256" key="1">
    <source>
        <dbReference type="ARBA" id="ARBA00008894"/>
    </source>
</evidence>
<keyword evidence="5" id="KW-0611">Plant defense</keyword>
<keyword evidence="6" id="KW-0175">Coiled coil</keyword>
<reference evidence="9" key="1">
    <citation type="submission" date="2024-06" db="EMBL/GenBank/DDBJ databases">
        <authorList>
            <person name="Ryan C."/>
        </authorList>
    </citation>
    <scope>NUCLEOTIDE SEQUENCE [LARGE SCALE GENOMIC DNA]</scope>
</reference>
<evidence type="ECO:0000256" key="6">
    <source>
        <dbReference type="SAM" id="Coils"/>
    </source>
</evidence>
<organism evidence="8 9">
    <name type="scientific">Urochloa decumbens</name>
    <dbReference type="NCBI Taxonomy" id="240449"/>
    <lineage>
        <taxon>Eukaryota</taxon>
        <taxon>Viridiplantae</taxon>
        <taxon>Streptophyta</taxon>
        <taxon>Embryophyta</taxon>
        <taxon>Tracheophyta</taxon>
        <taxon>Spermatophyta</taxon>
        <taxon>Magnoliopsida</taxon>
        <taxon>Liliopsida</taxon>
        <taxon>Poales</taxon>
        <taxon>Poaceae</taxon>
        <taxon>PACMAD clade</taxon>
        <taxon>Panicoideae</taxon>
        <taxon>Panicodae</taxon>
        <taxon>Paniceae</taxon>
        <taxon>Melinidinae</taxon>
        <taxon>Urochloa</taxon>
    </lineage>
</organism>
<dbReference type="InterPro" id="IPR041118">
    <property type="entry name" value="Rx_N"/>
</dbReference>
<dbReference type="AlphaFoldDB" id="A0ABC8ZMH7"/>
<dbReference type="Proteomes" id="UP001497457">
    <property type="component" value="Chromosome 19rd"/>
</dbReference>
<keyword evidence="9" id="KW-1185">Reference proteome</keyword>
<evidence type="ECO:0000256" key="5">
    <source>
        <dbReference type="ARBA" id="ARBA00022821"/>
    </source>
</evidence>
<evidence type="ECO:0000256" key="2">
    <source>
        <dbReference type="ARBA" id="ARBA00022614"/>
    </source>
</evidence>
<accession>A0ABC8ZMH7</accession>
<reference evidence="8 9" key="2">
    <citation type="submission" date="2024-10" db="EMBL/GenBank/DDBJ databases">
        <authorList>
            <person name="Ryan C."/>
        </authorList>
    </citation>
    <scope>NUCLEOTIDE SEQUENCE [LARGE SCALE GENOMIC DNA]</scope>
</reference>
<name>A0ABC8ZMH7_9POAL</name>
<evidence type="ECO:0000256" key="4">
    <source>
        <dbReference type="ARBA" id="ARBA00022741"/>
    </source>
</evidence>
<comment type="similarity">
    <text evidence="1">Belongs to the disease resistance NB-LRR family.</text>
</comment>
<evidence type="ECO:0000313" key="9">
    <source>
        <dbReference type="Proteomes" id="UP001497457"/>
    </source>
</evidence>
<feature type="domain" description="Disease resistance N-terminal" evidence="7">
    <location>
        <begin position="8"/>
        <end position="94"/>
    </location>
</feature>
<dbReference type="GO" id="GO:0000166">
    <property type="term" value="F:nucleotide binding"/>
    <property type="evidence" value="ECO:0007669"/>
    <property type="project" value="UniProtKB-KW"/>
</dbReference>
<dbReference type="EMBL" id="OZ075129">
    <property type="protein sequence ID" value="CAL4961659.1"/>
    <property type="molecule type" value="Genomic_DNA"/>
</dbReference>
<keyword evidence="4" id="KW-0547">Nucleotide-binding</keyword>
<evidence type="ECO:0000313" key="8">
    <source>
        <dbReference type="EMBL" id="CAL4961659.1"/>
    </source>
</evidence>
<evidence type="ECO:0000259" key="7">
    <source>
        <dbReference type="Pfam" id="PF18052"/>
    </source>
</evidence>
<keyword evidence="3" id="KW-0677">Repeat</keyword>